<organism evidence="2 3">
    <name type="scientific">Globodera pallida</name>
    <name type="common">Potato cyst nematode worm</name>
    <name type="synonym">Heterodera pallida</name>
    <dbReference type="NCBI Taxonomy" id="36090"/>
    <lineage>
        <taxon>Eukaryota</taxon>
        <taxon>Metazoa</taxon>
        <taxon>Ecdysozoa</taxon>
        <taxon>Nematoda</taxon>
        <taxon>Chromadorea</taxon>
        <taxon>Rhabditida</taxon>
        <taxon>Tylenchina</taxon>
        <taxon>Tylenchomorpha</taxon>
        <taxon>Tylenchoidea</taxon>
        <taxon>Heteroderidae</taxon>
        <taxon>Heteroderinae</taxon>
        <taxon>Globodera</taxon>
    </lineage>
</organism>
<name>A0A183BSM0_GLOPA</name>
<dbReference type="Pfam" id="PF00856">
    <property type="entry name" value="SET"/>
    <property type="match status" value="1"/>
</dbReference>
<proteinExistence type="predicted"/>
<dbReference type="PROSITE" id="PS50280">
    <property type="entry name" value="SET"/>
    <property type="match status" value="1"/>
</dbReference>
<dbReference type="GO" id="GO:0016279">
    <property type="term" value="F:protein-lysine N-methyltransferase activity"/>
    <property type="evidence" value="ECO:0007669"/>
    <property type="project" value="InterPro"/>
</dbReference>
<dbReference type="GO" id="GO:0002039">
    <property type="term" value="F:p53 binding"/>
    <property type="evidence" value="ECO:0007669"/>
    <property type="project" value="InterPro"/>
</dbReference>
<accession>A0A183BSM0</accession>
<evidence type="ECO:0000259" key="1">
    <source>
        <dbReference type="PROSITE" id="PS50280"/>
    </source>
</evidence>
<dbReference type="PANTHER" id="PTHR46307">
    <property type="entry name" value="G9A, ISOFORM B"/>
    <property type="match status" value="1"/>
</dbReference>
<dbReference type="SMART" id="SM00317">
    <property type="entry name" value="SET"/>
    <property type="match status" value="1"/>
</dbReference>
<reference evidence="2" key="1">
    <citation type="submission" date="2013-12" db="EMBL/GenBank/DDBJ databases">
        <authorList>
            <person name="Aslett M."/>
        </authorList>
    </citation>
    <scope>NUCLEOTIDE SEQUENCE [LARGE SCALE GENOMIC DNA]</scope>
    <source>
        <strain evidence="2">Lindley</strain>
    </source>
</reference>
<dbReference type="InterPro" id="IPR001214">
    <property type="entry name" value="SET_dom"/>
</dbReference>
<feature type="domain" description="SET" evidence="1">
    <location>
        <begin position="68"/>
        <end position="202"/>
    </location>
</feature>
<keyword evidence="2" id="KW-1185">Reference proteome</keyword>
<evidence type="ECO:0000313" key="3">
    <source>
        <dbReference type="WBParaSite" id="GPLIN_000360600"/>
    </source>
</evidence>
<dbReference type="InterPro" id="IPR046341">
    <property type="entry name" value="SET_dom_sf"/>
</dbReference>
<dbReference type="Proteomes" id="UP000050741">
    <property type="component" value="Unassembled WGS sequence"/>
</dbReference>
<reference evidence="2" key="2">
    <citation type="submission" date="2014-05" db="EMBL/GenBank/DDBJ databases">
        <title>The genome and life-stage specific transcriptomes of Globodera pallida elucidate key aspects of plant parasitism by a cyst nematode.</title>
        <authorList>
            <person name="Cotton J.A."/>
            <person name="Lilley C.J."/>
            <person name="Jones L.M."/>
            <person name="Kikuchi T."/>
            <person name="Reid A.J."/>
            <person name="Thorpe P."/>
            <person name="Tsai I.J."/>
            <person name="Beasley H."/>
            <person name="Blok V."/>
            <person name="Cock P.J.A."/>
            <person name="Van den Akker S.E."/>
            <person name="Holroyd N."/>
            <person name="Hunt M."/>
            <person name="Mantelin S."/>
            <person name="Naghra H."/>
            <person name="Pain A."/>
            <person name="Palomares-Rius J.E."/>
            <person name="Zarowiecki M."/>
            <person name="Berriman M."/>
            <person name="Jones J.T."/>
            <person name="Urwin P.E."/>
        </authorList>
    </citation>
    <scope>NUCLEOTIDE SEQUENCE [LARGE SCALE GENOMIC DNA]</scope>
    <source>
        <strain evidence="2">Lindley</strain>
    </source>
</reference>
<dbReference type="SUPFAM" id="SSF82199">
    <property type="entry name" value="SET domain"/>
    <property type="match status" value="1"/>
</dbReference>
<dbReference type="Gene3D" id="2.170.270.10">
    <property type="entry name" value="SET domain"/>
    <property type="match status" value="1"/>
</dbReference>
<sequence length="235" mass="25987">MAQKMFYVADDLASGKEAGGPLRAVNEWNFEQLAPFDYSASSEAAAGLTFAPPDNDAAVGRLARPKVGGFEVFYASPLKKWGLRTTMQNKHIDEDTPLFEYGGELLEDDDKPVAKDDYIFTFEYQNRHFLLDACRRGNLARFVNHSCMPNCYTQLALLQATTATTGDAGHDVPCGQDAMVPHLMICASRKILAGEELTLDYGGAWWDAKRASEDLHCNCNTVKCRYKKTPIGEAS</sequence>
<protein>
    <submittedName>
        <fullName evidence="3">SET domain-containing protein</fullName>
    </submittedName>
</protein>
<dbReference type="GO" id="GO:0042054">
    <property type="term" value="F:histone methyltransferase activity"/>
    <property type="evidence" value="ECO:0007669"/>
    <property type="project" value="InterPro"/>
</dbReference>
<dbReference type="AlphaFoldDB" id="A0A183BSM0"/>
<dbReference type="PANTHER" id="PTHR46307:SF4">
    <property type="entry name" value="G9A, ISOFORM B"/>
    <property type="match status" value="1"/>
</dbReference>
<dbReference type="WBParaSite" id="GPLIN_000360600">
    <property type="protein sequence ID" value="GPLIN_000360600"/>
    <property type="gene ID" value="GPLIN_000360600"/>
</dbReference>
<reference evidence="3" key="3">
    <citation type="submission" date="2016-06" db="UniProtKB">
        <authorList>
            <consortium name="WormBaseParasite"/>
        </authorList>
    </citation>
    <scope>IDENTIFICATION</scope>
</reference>
<evidence type="ECO:0000313" key="2">
    <source>
        <dbReference type="Proteomes" id="UP000050741"/>
    </source>
</evidence>
<dbReference type="InterPro" id="IPR043550">
    <property type="entry name" value="EHMT1/EHMT2"/>
</dbReference>